<dbReference type="InterPro" id="IPR018711">
    <property type="entry name" value="NAGPA"/>
</dbReference>
<evidence type="ECO:0000313" key="4">
    <source>
        <dbReference type="Proteomes" id="UP000027647"/>
    </source>
</evidence>
<keyword evidence="4" id="KW-1185">Reference proteome</keyword>
<dbReference type="Pfam" id="PF09992">
    <property type="entry name" value="NAGPA"/>
    <property type="match status" value="1"/>
</dbReference>
<keyword evidence="1" id="KW-0732">Signal</keyword>
<sequence>MTRFSIVLLGALAPALALTACQEQPAGEPVTRAEIGDAVPRDTTETVPEVADAGKDNADAVCRTVTFESVPLTHCIADPEKHRIKTDLAPSTGDKFGTIEGWAAGRDESRIAFVMNAGMYGDDLKAIGYFVRDEDRLVELNRGEGSGNFYMKPNGVFFGTGGTWRILDSDTFLRTVGTRPQFGTQSGPMMVIGGKLHPDIQENGPSKAIRNGVGIASDGKAHFVISNEPLSFGQIARYFRDELKTPNALFLDGNISSLWDPASGRMDARRVGPLLVVENK</sequence>
<dbReference type="EMBL" id="JMIW01000001">
    <property type="protein sequence ID" value="KEO91498.1"/>
    <property type="molecule type" value="Genomic_DNA"/>
</dbReference>
<gene>
    <name evidence="3" type="ORF">EH31_02185</name>
</gene>
<dbReference type="eggNOG" id="COG3698">
    <property type="taxonomic scope" value="Bacteria"/>
</dbReference>
<dbReference type="RefSeq" id="WP_034957764.1">
    <property type="nucleotide sequence ID" value="NZ_JMIW01000001.1"/>
</dbReference>
<organism evidence="3 4">
    <name type="scientific">Erythrobacter longus</name>
    <dbReference type="NCBI Taxonomy" id="1044"/>
    <lineage>
        <taxon>Bacteria</taxon>
        <taxon>Pseudomonadati</taxon>
        <taxon>Pseudomonadota</taxon>
        <taxon>Alphaproteobacteria</taxon>
        <taxon>Sphingomonadales</taxon>
        <taxon>Erythrobacteraceae</taxon>
        <taxon>Erythrobacter/Porphyrobacter group</taxon>
        <taxon>Erythrobacter</taxon>
    </lineage>
</organism>
<dbReference type="STRING" id="1044.EH31_02185"/>
<accession>A0A074MI05</accession>
<dbReference type="PROSITE" id="PS51257">
    <property type="entry name" value="PROKAR_LIPOPROTEIN"/>
    <property type="match status" value="1"/>
</dbReference>
<comment type="caution">
    <text evidence="3">The sequence shown here is derived from an EMBL/GenBank/DDBJ whole genome shotgun (WGS) entry which is preliminary data.</text>
</comment>
<evidence type="ECO:0000259" key="2">
    <source>
        <dbReference type="Pfam" id="PF09992"/>
    </source>
</evidence>
<evidence type="ECO:0000313" key="3">
    <source>
        <dbReference type="EMBL" id="KEO91498.1"/>
    </source>
</evidence>
<protein>
    <recommendedName>
        <fullName evidence="2">Phosphodiester glycosidase domain-containing protein</fullName>
    </recommendedName>
</protein>
<evidence type="ECO:0000256" key="1">
    <source>
        <dbReference type="SAM" id="SignalP"/>
    </source>
</evidence>
<dbReference type="Proteomes" id="UP000027647">
    <property type="component" value="Unassembled WGS sequence"/>
</dbReference>
<dbReference type="OrthoDB" id="5515706at2"/>
<feature type="signal peptide" evidence="1">
    <location>
        <begin position="1"/>
        <end position="19"/>
    </location>
</feature>
<name>A0A074MI05_ERYLO</name>
<proteinExistence type="predicted"/>
<dbReference type="AlphaFoldDB" id="A0A074MI05"/>
<feature type="chain" id="PRO_5001698903" description="Phosphodiester glycosidase domain-containing protein" evidence="1">
    <location>
        <begin position="20"/>
        <end position="280"/>
    </location>
</feature>
<reference evidence="3 4" key="1">
    <citation type="submission" date="2014-04" db="EMBL/GenBank/DDBJ databases">
        <title>A comprehensive comparison of genomes of Erythrobacter spp. strains.</title>
        <authorList>
            <person name="Zheng Q."/>
        </authorList>
    </citation>
    <scope>NUCLEOTIDE SEQUENCE [LARGE SCALE GENOMIC DNA]</scope>
    <source>
        <strain evidence="3 4">DSM 6997</strain>
    </source>
</reference>
<feature type="domain" description="Phosphodiester glycosidase" evidence="2">
    <location>
        <begin position="111"/>
        <end position="276"/>
    </location>
</feature>